<evidence type="ECO:0000313" key="1">
    <source>
        <dbReference type="EMBL" id="QEC63313.1"/>
    </source>
</evidence>
<dbReference type="EMBL" id="CP042436">
    <property type="protein sequence ID" value="QEC63313.1"/>
    <property type="molecule type" value="Genomic_DNA"/>
</dbReference>
<protein>
    <submittedName>
        <fullName evidence="1">Uncharacterized protein</fullName>
    </submittedName>
</protein>
<evidence type="ECO:0000313" key="2">
    <source>
        <dbReference type="Proteomes" id="UP000321479"/>
    </source>
</evidence>
<gene>
    <name evidence="1" type="ORF">FRZ54_12245</name>
</gene>
<organism evidence="1 2">
    <name type="scientific">Mucilaginibacter ginsenosidivorans</name>
    <dbReference type="NCBI Taxonomy" id="398053"/>
    <lineage>
        <taxon>Bacteria</taxon>
        <taxon>Pseudomonadati</taxon>
        <taxon>Bacteroidota</taxon>
        <taxon>Sphingobacteriia</taxon>
        <taxon>Sphingobacteriales</taxon>
        <taxon>Sphingobacteriaceae</taxon>
        <taxon>Mucilaginibacter</taxon>
    </lineage>
</organism>
<accession>A0A5B8UWH7</accession>
<reference evidence="1 2" key="1">
    <citation type="journal article" date="2017" name="Curr. Microbiol.">
        <title>Mucilaginibacter ginsenosidivorans sp. nov., Isolated from Soil of Ginseng Field.</title>
        <authorList>
            <person name="Kim M.M."/>
            <person name="Siddiqi M.Z."/>
            <person name="Im W.T."/>
        </authorList>
    </citation>
    <scope>NUCLEOTIDE SEQUENCE [LARGE SCALE GENOMIC DNA]</scope>
    <source>
        <strain evidence="1 2">Gsoil 3017</strain>
    </source>
</reference>
<dbReference type="OrthoDB" id="655382at2"/>
<keyword evidence="2" id="KW-1185">Reference proteome</keyword>
<name>A0A5B8UWH7_9SPHI</name>
<dbReference type="Proteomes" id="UP000321479">
    <property type="component" value="Chromosome"/>
</dbReference>
<proteinExistence type="predicted"/>
<dbReference type="KEGG" id="mgin:FRZ54_12245"/>
<dbReference type="AlphaFoldDB" id="A0A5B8UWH7"/>
<dbReference type="RefSeq" id="WP_147031889.1">
    <property type="nucleotide sequence ID" value="NZ_CP042436.1"/>
</dbReference>
<sequence length="228" mass="25996">MLILVTLKVIAQAPQPDSAAYSKQAVEAIGYFNTTAGSQAEFVNGPQYILAPPANKGSHYFQDKNYCTPSLIRFNNTWYKDVPVLYDVFNDEMISFSGNDLFVLKTEYLSDVFLLDHHFVRLTAGLSPGFYDLLYSGKSQVLAKRTKVNEDEIIQSQTVKFILEDRSDLFIKKEGKYYPVTSKGALLGIFKDRRKDINQYIRDHKLDYKADKEAVTVAITAYYDQLTH</sequence>